<evidence type="ECO:0000313" key="4">
    <source>
        <dbReference type="Proteomes" id="UP000462449"/>
    </source>
</evidence>
<name>A0A7M4D2F4_9BACT</name>
<dbReference type="RefSeq" id="WP_156194735.1">
    <property type="nucleotide sequence ID" value="NZ_QTZN02000005.1"/>
</dbReference>
<comment type="caution">
    <text evidence="1">The sequence shown here is derived from an EMBL/GenBank/DDBJ whole genome shotgun (WGS) entry which is preliminary data.</text>
</comment>
<dbReference type="OrthoDB" id="644302at2"/>
<organism evidence="1 4">
    <name type="scientific">Labilibaculum euxinus</name>
    <dbReference type="NCBI Taxonomy" id="2686357"/>
    <lineage>
        <taxon>Bacteria</taxon>
        <taxon>Pseudomonadati</taxon>
        <taxon>Bacteroidota</taxon>
        <taxon>Bacteroidia</taxon>
        <taxon>Marinilabiliales</taxon>
        <taxon>Marinifilaceae</taxon>
        <taxon>Labilibaculum</taxon>
    </lineage>
</organism>
<dbReference type="Proteomes" id="UP000462449">
    <property type="component" value="Unassembled WGS sequence"/>
</dbReference>
<sequence length="540" mass="61217">MRKLFLIFGIAGILLSSCTNDDAFNEDANDLLKNNEEISVLNANDKEKYLVNFACALSKATYERKDIREFLKTESLKQFDKNYDALYYLIKDELINGKSFRDILISYSSKEIIEEIEINVPLLNILVPNIMFFDIKPENLNTEDQEIPVVVSKLSETSLFMNGEKELSLQKGEVPNFHVFVVNENIRVVAPVSTKGGLKSAGSKSVVFKSPNYDGRSKNQEESTTKSVLVSRGDVGSKAIEAYEHFNKDDGSIYQKAFQRDFIYYGLTPENQTGSLNRSVSEYISFIEVEPNAYFNITDDNMGSISSGDPYIENNSVTQKKRELSEAELLDRMWTVGAYNFKFEIISSSSSIAIVKYIAARPDQLWNFNIKHSYKHSTTFGHHSKNTYVISVEDFTSKRMHLDSKYISFGKWNLSEEALTRFVNITEEDGKYVETTTITQDFSHVRASNFKGDTKLSLGLGKLLSGSVDNSVSITDTNTEKSSKSVSVVRTEGPDYLGNAKIYYYDPIIDERRHSTWLRPEKFSLHTYNAGKITFGISVK</sequence>
<gene>
    <name evidence="2" type="ORF">DWB62_003295</name>
    <name evidence="1" type="ORF">GNY23_03295</name>
</gene>
<reference evidence="2 3" key="1">
    <citation type="submission" date="2019-11" db="EMBL/GenBank/DDBJ databases">
        <title>Draft genome sequence of Labilibaculum sp. strain SYP isolated from Black Sea.</title>
        <authorList>
            <person name="Yadav S."/>
            <person name="Villanueva L."/>
        </authorList>
    </citation>
    <scope>NUCLEOTIDE SEQUENCE [LARGE SCALE GENOMIC DNA]</scope>
    <source>
        <strain evidence="2 3">44</strain>
    </source>
</reference>
<proteinExistence type="predicted"/>
<dbReference type="Proteomes" id="UP000285951">
    <property type="component" value="Unassembled WGS sequence"/>
</dbReference>
<keyword evidence="3" id="KW-1185">Reference proteome</keyword>
<evidence type="ECO:0000313" key="3">
    <source>
        <dbReference type="Proteomes" id="UP000285951"/>
    </source>
</evidence>
<evidence type="ECO:0000313" key="1">
    <source>
        <dbReference type="EMBL" id="MUP36833.1"/>
    </source>
</evidence>
<dbReference type="EMBL" id="QTZN02000005">
    <property type="protein sequence ID" value="MVB06038.1"/>
    <property type="molecule type" value="Genomic_DNA"/>
</dbReference>
<protein>
    <submittedName>
        <fullName evidence="1">Uncharacterized protein</fullName>
    </submittedName>
</protein>
<accession>A0A7M4D2F4</accession>
<dbReference type="EMBL" id="WOTW01000005">
    <property type="protein sequence ID" value="MUP36833.1"/>
    <property type="molecule type" value="Genomic_DNA"/>
</dbReference>
<dbReference type="PROSITE" id="PS51257">
    <property type="entry name" value="PROKAR_LIPOPROTEIN"/>
    <property type="match status" value="1"/>
</dbReference>
<evidence type="ECO:0000313" key="2">
    <source>
        <dbReference type="EMBL" id="MVB06038.1"/>
    </source>
</evidence>
<reference evidence="1 4" key="2">
    <citation type="submission" date="2019-12" db="EMBL/GenBank/DDBJ databases">
        <title>Draft genome sequence of Labilibaculum sp. strain 44 isolated from deep waters of Black Sea.</title>
        <authorList>
            <person name="Yadav S."/>
            <person name="Villanueva L."/>
        </authorList>
    </citation>
    <scope>NUCLEOTIDE SEQUENCE [LARGE SCALE GENOMIC DNA]</scope>
    <source>
        <strain evidence="1 4">44</strain>
    </source>
</reference>
<dbReference type="AlphaFoldDB" id="A0A7M4D2F4"/>